<accession>A0ACC0VHZ8</accession>
<evidence type="ECO:0000313" key="1">
    <source>
        <dbReference type="EMBL" id="KAI9906015.1"/>
    </source>
</evidence>
<proteinExistence type="predicted"/>
<reference evidence="1 2" key="1">
    <citation type="journal article" date="2022" name="bioRxiv">
        <title>The genome of the oomycete Peronosclerospora sorghi, a cosmopolitan pathogen of maize and sorghum, is inflated with dispersed pseudogenes.</title>
        <authorList>
            <person name="Fletcher K."/>
            <person name="Martin F."/>
            <person name="Isakeit T."/>
            <person name="Cavanaugh K."/>
            <person name="Magill C."/>
            <person name="Michelmore R."/>
        </authorList>
    </citation>
    <scope>NUCLEOTIDE SEQUENCE [LARGE SCALE GENOMIC DNA]</scope>
    <source>
        <strain evidence="1">P6</strain>
    </source>
</reference>
<organism evidence="1 2">
    <name type="scientific">Peronosclerospora sorghi</name>
    <dbReference type="NCBI Taxonomy" id="230839"/>
    <lineage>
        <taxon>Eukaryota</taxon>
        <taxon>Sar</taxon>
        <taxon>Stramenopiles</taxon>
        <taxon>Oomycota</taxon>
        <taxon>Peronosporomycetes</taxon>
        <taxon>Peronosporales</taxon>
        <taxon>Peronosporaceae</taxon>
        <taxon>Peronosclerospora</taxon>
    </lineage>
</organism>
<evidence type="ECO:0000313" key="2">
    <source>
        <dbReference type="Proteomes" id="UP001163321"/>
    </source>
</evidence>
<gene>
    <name evidence="1" type="ORF">PsorP6_013676</name>
</gene>
<keyword evidence="2" id="KW-1185">Reference proteome</keyword>
<name>A0ACC0VHZ8_9STRA</name>
<sequence length="260" mass="29349">MEDEKAKLVRMFVKLANLTQTSQLHKWNIQSLDRALNWAYAAETVVGEGELQQDINKRIREWFPVATLPTLPITETLTANALRRARFHILRSVLQSPFLSSHPTRSELIVAVLNELRKRREDSTYPSLKSIEEQMPNSALLIDTVVGAHRRNAMLGIASRLSESSKRLRVQVLSGCVTVPPLKSYALSPRTLQLKAMAKTLQRNAVDARAAVKPETYQTFLKDLRELFEAHDSKVVRVRSSSKLAHSVAQVFNERGACQP</sequence>
<protein>
    <submittedName>
        <fullName evidence="1">Uncharacterized protein</fullName>
    </submittedName>
</protein>
<dbReference type="Proteomes" id="UP001163321">
    <property type="component" value="Chromosome 9"/>
</dbReference>
<comment type="caution">
    <text evidence="1">The sequence shown here is derived from an EMBL/GenBank/DDBJ whole genome shotgun (WGS) entry which is preliminary data.</text>
</comment>
<dbReference type="EMBL" id="CM047588">
    <property type="protein sequence ID" value="KAI9906015.1"/>
    <property type="molecule type" value="Genomic_DNA"/>
</dbReference>